<gene>
    <name evidence="7" type="ORF">M911_05885</name>
</gene>
<keyword evidence="2" id="KW-0436">Ligase</keyword>
<dbReference type="GO" id="GO:0006430">
    <property type="term" value="P:lysyl-tRNA aminoacylation"/>
    <property type="evidence" value="ECO:0007669"/>
    <property type="project" value="InterPro"/>
</dbReference>
<dbReference type="InterPro" id="IPR045864">
    <property type="entry name" value="aa-tRNA-synth_II/BPL/LPL"/>
</dbReference>
<dbReference type="SUPFAM" id="SSF55681">
    <property type="entry name" value="Class II aaRS and biotin synthetases"/>
    <property type="match status" value="1"/>
</dbReference>
<evidence type="ECO:0000259" key="6">
    <source>
        <dbReference type="PROSITE" id="PS50862"/>
    </source>
</evidence>
<evidence type="ECO:0000256" key="3">
    <source>
        <dbReference type="ARBA" id="ARBA00022741"/>
    </source>
</evidence>
<name>W8L4D4_9GAMM</name>
<dbReference type="InterPro" id="IPR004525">
    <property type="entry name" value="EpmA"/>
</dbReference>
<keyword evidence="4" id="KW-0067">ATP-binding</keyword>
<evidence type="ECO:0000256" key="2">
    <source>
        <dbReference type="ARBA" id="ARBA00022598"/>
    </source>
</evidence>
<dbReference type="PANTHER" id="PTHR42918:SF6">
    <property type="entry name" value="ELONGATION FACTOR P--(R)-BETA-LYSINE LIGASE"/>
    <property type="match status" value="1"/>
</dbReference>
<feature type="domain" description="Aminoacyl-transfer RNA synthetases class-II family profile" evidence="6">
    <location>
        <begin position="12"/>
        <end position="299"/>
    </location>
</feature>
<accession>W8L4D4</accession>
<dbReference type="Proteomes" id="UP000019442">
    <property type="component" value="Chromosome"/>
</dbReference>
<evidence type="ECO:0000256" key="1">
    <source>
        <dbReference type="ARBA" id="ARBA00011738"/>
    </source>
</evidence>
<keyword evidence="3" id="KW-0547">Nucleotide-binding</keyword>
<dbReference type="NCBIfam" id="TIGR00462">
    <property type="entry name" value="genX"/>
    <property type="match status" value="1"/>
</dbReference>
<dbReference type="NCBIfam" id="NF006828">
    <property type="entry name" value="PRK09350.1"/>
    <property type="match status" value="1"/>
</dbReference>
<dbReference type="InterPro" id="IPR006195">
    <property type="entry name" value="aa-tRNA-synth_II"/>
</dbReference>
<sequence>MTWKPAAAFGRLRQRARLLADIRAFFAGRGVLEVETPYLSMAGATDPAIQSLSVPLGGGRRWLHSSPEFPMKRLLAAGSGDIYQIARVFRGEEAGRHHNPEFTLLEWYRVGFDHHALMAEVEALIRQVAGDRLAAGAQVLTYREAMLRHAGVDPFQASEMELSRRARSLGLDVQGSLDRDGWLDLLMSTVVCQAFQADSLTLIHDYPASQAALARVRPGEPPLAERFEVYWGAMELANGFHELGDAAEQRRRFEADQDRRARQGLSPMPLDERLLKALEAGLPGCAGVALGVDRLLMCLGGVDDIRDVLAFDWERA</sequence>
<dbReference type="AlphaFoldDB" id="W8L4D4"/>
<dbReference type="RefSeq" id="WP_025281170.1">
    <property type="nucleotide sequence ID" value="NZ_CP007268.1"/>
</dbReference>
<keyword evidence="8" id="KW-1185">Reference proteome</keyword>
<dbReference type="PRINTS" id="PR00982">
    <property type="entry name" value="TRNASYNTHLYS"/>
</dbReference>
<comment type="subunit">
    <text evidence="1">Homodimer.</text>
</comment>
<dbReference type="EMBL" id="CP007268">
    <property type="protein sequence ID" value="AHK78775.1"/>
    <property type="molecule type" value="Genomic_DNA"/>
</dbReference>
<evidence type="ECO:0000256" key="5">
    <source>
        <dbReference type="ARBA" id="ARBA00052794"/>
    </source>
</evidence>
<reference evidence="7 8" key="1">
    <citation type="journal article" date="2014" name="J Genomics">
        <title>Draft Genome Sequence of the Extremely Halophilic Phototrophic Purple Sulfur Bacterium Halorhodospira halochloris.</title>
        <authorList>
            <person name="Singh K.S."/>
            <person name="Kirksey J."/>
            <person name="Hoff W.D."/>
            <person name="Deole R."/>
        </authorList>
    </citation>
    <scope>NUCLEOTIDE SEQUENCE [LARGE SCALE GENOMIC DNA]</scope>
    <source>
        <strain evidence="7 8">A</strain>
    </source>
</reference>
<evidence type="ECO:0000313" key="8">
    <source>
        <dbReference type="Proteomes" id="UP000019442"/>
    </source>
</evidence>
<dbReference type="FunFam" id="3.30.930.10:FF:000017">
    <property type="entry name" value="Elongation factor P--(R)-beta-lysine ligase"/>
    <property type="match status" value="1"/>
</dbReference>
<dbReference type="PATRIC" id="fig|1354791.3.peg.1611"/>
<dbReference type="PROSITE" id="PS50862">
    <property type="entry name" value="AA_TRNA_LIGASE_II"/>
    <property type="match status" value="1"/>
</dbReference>
<dbReference type="PANTHER" id="PTHR42918">
    <property type="entry name" value="LYSYL-TRNA SYNTHETASE"/>
    <property type="match status" value="1"/>
</dbReference>
<dbReference type="Gene3D" id="3.30.930.10">
    <property type="entry name" value="Bira Bifunctional Protein, Domain 2"/>
    <property type="match status" value="1"/>
</dbReference>
<dbReference type="OrthoDB" id="9802326at2"/>
<dbReference type="Pfam" id="PF00152">
    <property type="entry name" value="tRNA-synt_2"/>
    <property type="match status" value="1"/>
</dbReference>
<dbReference type="GO" id="GO:0005829">
    <property type="term" value="C:cytosol"/>
    <property type="evidence" value="ECO:0007669"/>
    <property type="project" value="TreeGrafter"/>
</dbReference>
<proteinExistence type="predicted"/>
<dbReference type="KEGG" id="hhc:M911_05885"/>
<dbReference type="GO" id="GO:0005524">
    <property type="term" value="F:ATP binding"/>
    <property type="evidence" value="ECO:0007669"/>
    <property type="project" value="UniProtKB-KW"/>
</dbReference>
<reference evidence="8" key="2">
    <citation type="submission" date="2014-02" db="EMBL/GenBank/DDBJ databases">
        <title>Draft Genome Sequence of extremely halophilic bacteria Halorhodospira halochloris.</title>
        <authorList>
            <person name="Singh K.S."/>
        </authorList>
    </citation>
    <scope>NUCLEOTIDE SEQUENCE [LARGE SCALE GENOMIC DNA]</scope>
    <source>
        <strain evidence="8">A</strain>
    </source>
</reference>
<dbReference type="GO" id="GO:0004824">
    <property type="term" value="F:lysine-tRNA ligase activity"/>
    <property type="evidence" value="ECO:0007669"/>
    <property type="project" value="InterPro"/>
</dbReference>
<organism evidence="7 8">
    <name type="scientific">Ectothiorhodospira haloalkaliphila</name>
    <dbReference type="NCBI Taxonomy" id="421628"/>
    <lineage>
        <taxon>Bacteria</taxon>
        <taxon>Pseudomonadati</taxon>
        <taxon>Pseudomonadota</taxon>
        <taxon>Gammaproteobacteria</taxon>
        <taxon>Chromatiales</taxon>
        <taxon>Ectothiorhodospiraceae</taxon>
        <taxon>Ectothiorhodospira</taxon>
    </lineage>
</organism>
<protein>
    <submittedName>
        <fullName evidence="7">Lysyl-tRNA synthetase</fullName>
    </submittedName>
</protein>
<comment type="catalytic activity">
    <reaction evidence="5">
        <text>D-beta-lysine + L-lysyl-[protein] + ATP = N(6)-((3R)-3,6-diaminohexanoyl)-L-lysyl-[protein] + AMP + diphosphate + H(+)</text>
        <dbReference type="Rhea" id="RHEA:83435"/>
        <dbReference type="Rhea" id="RHEA-COMP:9752"/>
        <dbReference type="Rhea" id="RHEA-COMP:20131"/>
        <dbReference type="ChEBI" id="CHEBI:15378"/>
        <dbReference type="ChEBI" id="CHEBI:29969"/>
        <dbReference type="ChEBI" id="CHEBI:30616"/>
        <dbReference type="ChEBI" id="CHEBI:33019"/>
        <dbReference type="ChEBI" id="CHEBI:84138"/>
        <dbReference type="ChEBI" id="CHEBI:156053"/>
        <dbReference type="ChEBI" id="CHEBI:456215"/>
    </reaction>
    <physiologicalReaction direction="left-to-right" evidence="5">
        <dbReference type="Rhea" id="RHEA:83436"/>
    </physiologicalReaction>
</comment>
<dbReference type="GO" id="GO:0000049">
    <property type="term" value="F:tRNA binding"/>
    <property type="evidence" value="ECO:0007669"/>
    <property type="project" value="TreeGrafter"/>
</dbReference>
<dbReference type="InterPro" id="IPR004364">
    <property type="entry name" value="Aa-tRNA-synt_II"/>
</dbReference>
<dbReference type="HOGENOM" id="CLU_008255_1_1_6"/>
<evidence type="ECO:0000313" key="7">
    <source>
        <dbReference type="EMBL" id="AHK78775.1"/>
    </source>
</evidence>
<dbReference type="InterPro" id="IPR018149">
    <property type="entry name" value="Lys-tRNA-synth_II_C"/>
</dbReference>
<keyword evidence="7" id="KW-0030">Aminoacyl-tRNA synthetase</keyword>
<evidence type="ECO:0000256" key="4">
    <source>
        <dbReference type="ARBA" id="ARBA00022840"/>
    </source>
</evidence>